<dbReference type="GO" id="GO:0043066">
    <property type="term" value="P:negative regulation of apoptotic process"/>
    <property type="evidence" value="ECO:0007669"/>
    <property type="project" value="InterPro"/>
</dbReference>
<keyword evidence="3" id="KW-0677">Repeat</keyword>
<dbReference type="GO" id="GO:0008284">
    <property type="term" value="P:positive regulation of cell population proliferation"/>
    <property type="evidence" value="ECO:0007669"/>
    <property type="project" value="InterPro"/>
</dbReference>
<evidence type="ECO:0000256" key="3">
    <source>
        <dbReference type="ARBA" id="ARBA00022737"/>
    </source>
</evidence>
<proteinExistence type="inferred from homology"/>
<keyword evidence="5" id="KW-1185">Reference proteome</keyword>
<dbReference type="InterPro" id="IPR050694">
    <property type="entry name" value="LRRC14/PRAME"/>
</dbReference>
<comment type="similarity">
    <text evidence="1">Belongs to the PRAME family.</text>
</comment>
<dbReference type="PANTHER" id="PTHR14224:SF19">
    <property type="entry name" value="PRAME FAMILY MEMBER 11-RELATED"/>
    <property type="match status" value="1"/>
</dbReference>
<evidence type="ECO:0000313" key="4">
    <source>
        <dbReference type="Ensembl" id="ENSSVLP00005010428.1"/>
    </source>
</evidence>
<evidence type="ECO:0000313" key="5">
    <source>
        <dbReference type="Proteomes" id="UP000694564"/>
    </source>
</evidence>
<reference evidence="4" key="2">
    <citation type="submission" date="2025-08" db="UniProtKB">
        <authorList>
            <consortium name="Ensembl"/>
        </authorList>
    </citation>
    <scope>IDENTIFICATION</scope>
</reference>
<dbReference type="AlphaFoldDB" id="A0A8D2BC45"/>
<dbReference type="PIRSF" id="PIRSF038286">
    <property type="entry name" value="PRAME"/>
    <property type="match status" value="1"/>
</dbReference>
<dbReference type="GO" id="GO:0005737">
    <property type="term" value="C:cytoplasm"/>
    <property type="evidence" value="ECO:0007669"/>
    <property type="project" value="TreeGrafter"/>
</dbReference>
<reference evidence="4" key="1">
    <citation type="submission" date="2020-06" db="EMBL/GenBank/DDBJ databases">
        <authorList>
            <consortium name="Wellcome Sanger Institute Data Sharing"/>
        </authorList>
    </citation>
    <scope>NUCLEOTIDE SEQUENCE [LARGE SCALE GENOMIC DNA]</scope>
</reference>
<dbReference type="GO" id="GO:0045892">
    <property type="term" value="P:negative regulation of DNA-templated transcription"/>
    <property type="evidence" value="ECO:0007669"/>
    <property type="project" value="InterPro"/>
</dbReference>
<dbReference type="PANTHER" id="PTHR14224">
    <property type="entry name" value="SIMILAR TO PREFERENTIALLY EXPRESSED ANTIGEN IN MELANOMA-LIKE 3"/>
    <property type="match status" value="1"/>
</dbReference>
<dbReference type="InterPro" id="IPR032675">
    <property type="entry name" value="LRR_dom_sf"/>
</dbReference>
<protein>
    <submittedName>
        <fullName evidence="4">Uncharacterized protein</fullName>
    </submittedName>
</protein>
<dbReference type="GeneTree" id="ENSGT01030000234531"/>
<evidence type="ECO:0000256" key="2">
    <source>
        <dbReference type="ARBA" id="ARBA00022614"/>
    </source>
</evidence>
<dbReference type="InterPro" id="IPR026271">
    <property type="entry name" value="PRAME"/>
</dbReference>
<evidence type="ECO:0000256" key="1">
    <source>
        <dbReference type="ARBA" id="ARBA00009608"/>
    </source>
</evidence>
<name>A0A8D2BC45_SCIVU</name>
<dbReference type="Ensembl" id="ENSSVLT00005011536.1">
    <property type="protein sequence ID" value="ENSSVLP00005010428.1"/>
    <property type="gene ID" value="ENSSVLG00005008079.1"/>
</dbReference>
<accession>A0A8D2BC45</accession>
<dbReference type="SUPFAM" id="SSF52047">
    <property type="entry name" value="RNI-like"/>
    <property type="match status" value="1"/>
</dbReference>
<dbReference type="Proteomes" id="UP000694564">
    <property type="component" value="Chromosome 1"/>
</dbReference>
<dbReference type="GO" id="GO:0045596">
    <property type="term" value="P:negative regulation of cell differentiation"/>
    <property type="evidence" value="ECO:0007669"/>
    <property type="project" value="InterPro"/>
</dbReference>
<dbReference type="FunFam" id="3.80.10.10:FF:000079">
    <property type="entry name" value="PRAME family member 18"/>
    <property type="match status" value="1"/>
</dbReference>
<organism evidence="4 5">
    <name type="scientific">Sciurus vulgaris</name>
    <name type="common">Eurasian red squirrel</name>
    <dbReference type="NCBI Taxonomy" id="55149"/>
    <lineage>
        <taxon>Eukaryota</taxon>
        <taxon>Metazoa</taxon>
        <taxon>Chordata</taxon>
        <taxon>Craniata</taxon>
        <taxon>Vertebrata</taxon>
        <taxon>Euteleostomi</taxon>
        <taxon>Mammalia</taxon>
        <taxon>Eutheria</taxon>
        <taxon>Euarchontoglires</taxon>
        <taxon>Glires</taxon>
        <taxon>Rodentia</taxon>
        <taxon>Sciuromorpha</taxon>
        <taxon>Sciuridae</taxon>
        <taxon>Sciurinae</taxon>
        <taxon>Sciurini</taxon>
        <taxon>Sciurus</taxon>
    </lineage>
</organism>
<keyword evidence="2" id="KW-0433">Leucine-rich repeat</keyword>
<dbReference type="OrthoDB" id="9709435at2759"/>
<dbReference type="Gene3D" id="3.80.10.10">
    <property type="entry name" value="Ribonuclease Inhibitor"/>
    <property type="match status" value="1"/>
</dbReference>
<reference evidence="4" key="3">
    <citation type="submission" date="2025-09" db="UniProtKB">
        <authorList>
            <consortium name="Ensembl"/>
        </authorList>
    </citation>
    <scope>IDENTIFICATION</scope>
</reference>
<sequence>TRGHSTTDLHPSPVFIFHFETGSQSPCTLLELAGRSLLMDRQRATLALQDLPIELFPPLFMEAFSGGCSEVLKEMVQAWPFTCLPLGALMKKPDLEMLQVTLQGLNMLLAQRDRPRLQVLDLRRVHHNFWRMWTGEVADACSPEAMPRKQTLAAPPGTGPSLPLKVLTDLCLPHKPPYAPMAFVFQWMDGKPGVVQLCCKKLQISTLSLQSMERILEELDLDYIQQVEMHCSWSLSTLASFATYLGQMRNLRKLLFSHVCVSADVSQEEKDWLMGHVTSQFAKMDGLRRVYLDGAFFLDELTAWSLLRHLKNPLETLSITNCQPSDLDWNHLSGSPNLTQLLHLNLCGIKQTNLSPEPLRILLENAAATLRTLNLQDCEITDSQLHALLPALSGCSQLRTFSFHGNDISLPVMRDLLRHTARLRQLSLEMYPAPLESYDAQGAIHRERFFQHCAELTDILRAVREPRGVLFHTKPCHICGHRFVYNLPSSLCRCLMPA</sequence>